<dbReference type="Proteomes" id="UP000243494">
    <property type="component" value="Unassembled WGS sequence"/>
</dbReference>
<organism evidence="1 2">
    <name type="scientific">Romboutsia maritimum</name>
    <dbReference type="NCBI Taxonomy" id="2020948"/>
    <lineage>
        <taxon>Bacteria</taxon>
        <taxon>Bacillati</taxon>
        <taxon>Bacillota</taxon>
        <taxon>Clostridia</taxon>
        <taxon>Peptostreptococcales</taxon>
        <taxon>Peptostreptococcaceae</taxon>
        <taxon>Romboutsia</taxon>
    </lineage>
</organism>
<reference evidence="1 2" key="1">
    <citation type="journal article" date="2017" name="Genome Announc.">
        <title>Draft Genome Sequence of Romboutsia maritimum sp. nov. Strain CCRI-22766(T), Isolated from Coastal Estuarine Mud.</title>
        <authorList>
            <person name="Maheux A.F."/>
            <person name="Boudreau D.K."/>
            <person name="Berube E."/>
            <person name="Boissinot M."/>
            <person name="Raymond F."/>
            <person name="Brodeur S."/>
            <person name="Corbeil J."/>
            <person name="Brightwell G."/>
            <person name="Broda D."/>
            <person name="Omar R.F."/>
            <person name="Bergeron M.G."/>
        </authorList>
    </citation>
    <scope>NUCLEOTIDE SEQUENCE [LARGE SCALE GENOMIC DNA]</scope>
    <source>
        <strain evidence="1 2">CCRI-22766</strain>
    </source>
</reference>
<comment type="caution">
    <text evidence="1">The sequence shown here is derived from an EMBL/GenBank/DDBJ whole genome shotgun (WGS) entry which is preliminary data.</text>
</comment>
<evidence type="ECO:0000313" key="1">
    <source>
        <dbReference type="EMBL" id="RDY23916.1"/>
    </source>
</evidence>
<name>A0A371ITW1_9FIRM</name>
<dbReference type="OrthoDB" id="6064977at2"/>
<dbReference type="EMBL" id="NOJZ02000007">
    <property type="protein sequence ID" value="RDY23916.1"/>
    <property type="molecule type" value="Genomic_DNA"/>
</dbReference>
<sequence>MERVISNTFIEDLEGGILRNILKYVKSDTTLAMEIRKNSINIYYRGGSLIKVRESNPNEYKAYFDKNYIASDDRQSVILECIDNITSVEKTKKLVDVIPKIKQQMDFWMHMKKPNGGEREYQHIVAKENNYGNIGKKSDYFICDIEYSGALNENRNFNFDMIGIKWPSKEENRKCTDNLDLCLIDMNYGDDYFDDQTAFLRNINDMYLFLCDENKLKTLKSEMIDVLKIKSRLGLIYPYKEVTVDFSNKIEIIFIFGNHNPENKELLRELNNLKNTEIFKNISKLADIKISISSFMGYGLYENYMLSIDETINLLESKKIRNYK</sequence>
<proteinExistence type="predicted"/>
<dbReference type="RefSeq" id="WP_095405042.1">
    <property type="nucleotide sequence ID" value="NZ_NOJZ02000007.1"/>
</dbReference>
<protein>
    <submittedName>
        <fullName evidence="1">Uncharacterized protein</fullName>
    </submittedName>
</protein>
<accession>A0A371ITW1</accession>
<dbReference type="AlphaFoldDB" id="A0A371ITW1"/>
<evidence type="ECO:0000313" key="2">
    <source>
        <dbReference type="Proteomes" id="UP000243494"/>
    </source>
</evidence>
<keyword evidence="2" id="KW-1185">Reference proteome</keyword>
<gene>
    <name evidence="1" type="ORF">CHF27_006070</name>
</gene>